<evidence type="ECO:0000313" key="1">
    <source>
        <dbReference type="EMBL" id="TCK68857.1"/>
    </source>
</evidence>
<accession>A0A4R1KVW0</accession>
<dbReference type="Proteomes" id="UP000295714">
    <property type="component" value="Unassembled WGS sequence"/>
</dbReference>
<evidence type="ECO:0000313" key="2">
    <source>
        <dbReference type="Proteomes" id="UP000295714"/>
    </source>
</evidence>
<dbReference type="Pfam" id="PF09912">
    <property type="entry name" value="DUF2141"/>
    <property type="match status" value="1"/>
</dbReference>
<gene>
    <name evidence="1" type="ORF">DFQ05_0367</name>
</gene>
<sequence length="158" mass="17497">MKLKSLCIFVSNKKINVVSTLVKILVILVFTITVAHAQKENTQDIIVNISGLDNDKGRLLVGLYNSEANFLDQRFMSVIGEISNKTGKVVFTDVPEGIYAVSFIHDENNNGKMDTNFLGIPKEDYGCSNNARGTMGPPKWKDAKFELKGESKIITITL</sequence>
<organism evidence="1 2">
    <name type="scientific">Winogradskyella wandonensis</name>
    <dbReference type="NCBI Taxonomy" id="1442586"/>
    <lineage>
        <taxon>Bacteria</taxon>
        <taxon>Pseudomonadati</taxon>
        <taxon>Bacteroidota</taxon>
        <taxon>Flavobacteriia</taxon>
        <taxon>Flavobacteriales</taxon>
        <taxon>Flavobacteriaceae</taxon>
        <taxon>Winogradskyella</taxon>
    </lineage>
</organism>
<dbReference type="InterPro" id="IPR018673">
    <property type="entry name" value="DUF2141"/>
</dbReference>
<dbReference type="OrthoDB" id="9788332at2"/>
<name>A0A4R1KVW0_9FLAO</name>
<reference evidence="1 2" key="1">
    <citation type="journal article" date="2015" name="Stand. Genomic Sci.">
        <title>Genomic Encyclopedia of Bacterial and Archaeal Type Strains, Phase III: the genomes of soil and plant-associated and newly described type strains.</title>
        <authorList>
            <person name="Whitman W.B."/>
            <person name="Woyke T."/>
            <person name="Klenk H.P."/>
            <person name="Zhou Y."/>
            <person name="Lilburn T.G."/>
            <person name="Beck B.J."/>
            <person name="De Vos P."/>
            <person name="Vandamme P."/>
            <person name="Eisen J.A."/>
            <person name="Garrity G."/>
            <person name="Hugenholtz P."/>
            <person name="Kyrpides N.C."/>
        </authorList>
    </citation>
    <scope>NUCLEOTIDE SEQUENCE [LARGE SCALE GENOMIC DNA]</scope>
    <source>
        <strain evidence="1 2">CECT 8445</strain>
    </source>
</reference>
<dbReference type="AlphaFoldDB" id="A0A4R1KVW0"/>
<protein>
    <submittedName>
        <fullName evidence="1">Uncharacterized protein (DUF2141 family)</fullName>
    </submittedName>
</protein>
<comment type="caution">
    <text evidence="1">The sequence shown here is derived from an EMBL/GenBank/DDBJ whole genome shotgun (WGS) entry which is preliminary data.</text>
</comment>
<keyword evidence="2" id="KW-1185">Reference proteome</keyword>
<dbReference type="RefSeq" id="WP_132702990.1">
    <property type="nucleotide sequence ID" value="NZ_SMGI01000001.1"/>
</dbReference>
<dbReference type="EMBL" id="SMGI01000001">
    <property type="protein sequence ID" value="TCK68857.1"/>
    <property type="molecule type" value="Genomic_DNA"/>
</dbReference>
<proteinExistence type="predicted"/>